<dbReference type="InterPro" id="IPR007304">
    <property type="entry name" value="TAP46-like"/>
</dbReference>
<comment type="similarity">
    <text evidence="1">Belongs to the IGBP1/TAP42 family.</text>
</comment>
<feature type="compositionally biased region" description="Acidic residues" evidence="3">
    <location>
        <begin position="176"/>
        <end position="186"/>
    </location>
</feature>
<name>A0A9W7LUD3_HIBTR</name>
<proteinExistence type="inferred from homology"/>
<dbReference type="OrthoDB" id="10261753at2759"/>
<dbReference type="GO" id="GO:0005829">
    <property type="term" value="C:cytosol"/>
    <property type="evidence" value="ECO:0007669"/>
    <property type="project" value="TreeGrafter"/>
</dbReference>
<feature type="region of interest" description="Disordered" evidence="3">
    <location>
        <begin position="352"/>
        <end position="403"/>
    </location>
</feature>
<sequence>MGECKVEDMSLAALFEQARKIHLTATESGADQDLVKKGCEVLGKCEDMINKLGLFSSNETKDDISTANLKYILVPFYLAELTEKLARDERIPILKISQAKLKEFISFCEAMELVPQEELEASARGASNSFADRRALKITRFRRQRAAEAKLTEIKERKERRGRSTKAATLSTPVEVGEDEQLDDDGEEEREAWLTTISLAICKAFDLLEMLKKEEEMLSAIKEKQLKEGEKEFSEAILDDRTKKAEAWHRDAAARARYTQPAAPITCATFAQDIIEGRASVSQAHDHKHQPMIFGPQSLIGGSLTNERERMAAQVFQPAYRMPTMSIEEAGLREMEMMNKWQERNAKMFEEANSAWYKDKPKMGPSEEDDDDDDAAQEKARAWDDWKDDNPRGAGNTKLTPCG</sequence>
<dbReference type="GO" id="GO:0035303">
    <property type="term" value="P:regulation of dephosphorylation"/>
    <property type="evidence" value="ECO:0007669"/>
    <property type="project" value="TreeGrafter"/>
</dbReference>
<dbReference type="Pfam" id="PF04177">
    <property type="entry name" value="TAP42"/>
    <property type="match status" value="1"/>
</dbReference>
<dbReference type="GO" id="GO:0031929">
    <property type="term" value="P:TOR signaling"/>
    <property type="evidence" value="ECO:0007669"/>
    <property type="project" value="UniProtKB-ARBA"/>
</dbReference>
<dbReference type="GO" id="GO:0051721">
    <property type="term" value="F:protein phosphatase 2A binding"/>
    <property type="evidence" value="ECO:0007669"/>
    <property type="project" value="TreeGrafter"/>
</dbReference>
<comment type="caution">
    <text evidence="4">The sequence shown here is derived from an EMBL/GenBank/DDBJ whole genome shotgun (WGS) entry which is preliminary data.</text>
</comment>
<organism evidence="4 5">
    <name type="scientific">Hibiscus trionum</name>
    <name type="common">Flower of an hour</name>
    <dbReference type="NCBI Taxonomy" id="183268"/>
    <lineage>
        <taxon>Eukaryota</taxon>
        <taxon>Viridiplantae</taxon>
        <taxon>Streptophyta</taxon>
        <taxon>Embryophyta</taxon>
        <taxon>Tracheophyta</taxon>
        <taxon>Spermatophyta</taxon>
        <taxon>Magnoliopsida</taxon>
        <taxon>eudicotyledons</taxon>
        <taxon>Gunneridae</taxon>
        <taxon>Pentapetalae</taxon>
        <taxon>rosids</taxon>
        <taxon>malvids</taxon>
        <taxon>Malvales</taxon>
        <taxon>Malvaceae</taxon>
        <taxon>Malvoideae</taxon>
        <taxon>Hibiscus</taxon>
    </lineage>
</organism>
<evidence type="ECO:0000256" key="2">
    <source>
        <dbReference type="ARBA" id="ARBA00074626"/>
    </source>
</evidence>
<dbReference type="Gene3D" id="1.25.40.540">
    <property type="entry name" value="TAP42-like family"/>
    <property type="match status" value="1"/>
</dbReference>
<dbReference type="Proteomes" id="UP001165190">
    <property type="component" value="Unassembled WGS sequence"/>
</dbReference>
<feature type="compositionally biased region" description="Acidic residues" evidence="3">
    <location>
        <begin position="366"/>
        <end position="375"/>
    </location>
</feature>
<gene>
    <name evidence="4" type="ORF">HRI_001226800</name>
</gene>
<protein>
    <recommendedName>
        <fullName evidence="2">PP2A regulatory subunit TAP46</fullName>
    </recommendedName>
</protein>
<dbReference type="InterPro" id="IPR038511">
    <property type="entry name" value="TAP42/TAP46-like_sf"/>
</dbReference>
<feature type="compositionally biased region" description="Basic and acidic residues" evidence="3">
    <location>
        <begin position="376"/>
        <end position="391"/>
    </location>
</feature>
<evidence type="ECO:0000256" key="1">
    <source>
        <dbReference type="ARBA" id="ARBA00034730"/>
    </source>
</evidence>
<dbReference type="PANTHER" id="PTHR10933:SF9">
    <property type="entry name" value="IMMUNOGLOBULIN-BINDING PROTEIN 1"/>
    <property type="match status" value="1"/>
</dbReference>
<feature type="region of interest" description="Disordered" evidence="3">
    <location>
        <begin position="153"/>
        <end position="186"/>
    </location>
</feature>
<dbReference type="EMBL" id="BSYR01000011">
    <property type="protein sequence ID" value="GMI75575.1"/>
    <property type="molecule type" value="Genomic_DNA"/>
</dbReference>
<dbReference type="FunFam" id="1.25.40.540:FF:000002">
    <property type="entry name" value="PP2A regulatory subunit TAP46"/>
    <property type="match status" value="1"/>
</dbReference>
<evidence type="ECO:0000256" key="3">
    <source>
        <dbReference type="SAM" id="MobiDB-lite"/>
    </source>
</evidence>
<evidence type="ECO:0000313" key="4">
    <source>
        <dbReference type="EMBL" id="GMI75575.1"/>
    </source>
</evidence>
<accession>A0A9W7LUD3</accession>
<dbReference type="GO" id="GO:0009966">
    <property type="term" value="P:regulation of signal transduction"/>
    <property type="evidence" value="ECO:0007669"/>
    <property type="project" value="InterPro"/>
</dbReference>
<dbReference type="AlphaFoldDB" id="A0A9W7LUD3"/>
<keyword evidence="5" id="KW-1185">Reference proteome</keyword>
<reference evidence="4" key="1">
    <citation type="submission" date="2023-05" db="EMBL/GenBank/DDBJ databases">
        <title>Genome and transcriptome analyses reveal genes involved in the formation of fine ridges on petal epidermal cells in Hibiscus trionum.</title>
        <authorList>
            <person name="Koshimizu S."/>
            <person name="Masuda S."/>
            <person name="Ishii T."/>
            <person name="Shirasu K."/>
            <person name="Hoshino A."/>
            <person name="Arita M."/>
        </authorList>
    </citation>
    <scope>NUCLEOTIDE SEQUENCE</scope>
    <source>
        <strain evidence="4">Hamamatsu line</strain>
    </source>
</reference>
<evidence type="ECO:0000313" key="5">
    <source>
        <dbReference type="Proteomes" id="UP001165190"/>
    </source>
</evidence>
<dbReference type="PANTHER" id="PTHR10933">
    <property type="entry name" value="IMMUNOGLOBULIN-BINDING PROTEIN 1"/>
    <property type="match status" value="1"/>
</dbReference>